<reference evidence="3" key="1">
    <citation type="submission" date="2011-12" db="EMBL/GenBank/DDBJ databases">
        <title>Complete genome sequence of Streptomyces cattleya strain DSM 46488.</title>
        <authorList>
            <person name="Ou H.-Y."/>
            <person name="Li P."/>
            <person name="Zhao C."/>
            <person name="O'Hagan D."/>
            <person name="Deng Z."/>
        </authorList>
    </citation>
    <scope>NUCLEOTIDE SEQUENCE [LARGE SCALE GENOMIC DNA]</scope>
    <source>
        <strain evidence="3">ATCC 35852 / DSM 46488 / JCM 4925 / NBRC 14057 / NRRL 8057</strain>
    </source>
</reference>
<dbReference type="HOGENOM" id="CLU_2829244_0_0_11"/>
<evidence type="ECO:0000313" key="3">
    <source>
        <dbReference type="Proteomes" id="UP000007842"/>
    </source>
</evidence>
<organism evidence="2 3">
    <name type="scientific">Streptantibioticus cattleyicolor (strain ATCC 35852 / DSM 46488 / JCM 4925 / NBRC 14057 / NRRL 8057)</name>
    <name type="common">Streptomyces cattleya</name>
    <dbReference type="NCBI Taxonomy" id="1003195"/>
    <lineage>
        <taxon>Bacteria</taxon>
        <taxon>Bacillati</taxon>
        <taxon>Actinomycetota</taxon>
        <taxon>Actinomycetes</taxon>
        <taxon>Kitasatosporales</taxon>
        <taxon>Streptomycetaceae</taxon>
        <taxon>Streptantibioticus</taxon>
    </lineage>
</organism>
<dbReference type="EMBL" id="CP003219">
    <property type="protein sequence ID" value="AEW93849.1"/>
    <property type="molecule type" value="Genomic_DNA"/>
</dbReference>
<accession>G8WZA0</accession>
<sequence>MTPIRCFLPGAGGLRGRPAPGRPARSGAPDGPGGPSRHVMTPGAGRGVEPAGPRGAGAVPVLAAGR</sequence>
<dbReference type="AlphaFoldDB" id="G8WZA0"/>
<evidence type="ECO:0000256" key="1">
    <source>
        <dbReference type="SAM" id="MobiDB-lite"/>
    </source>
</evidence>
<dbReference type="Proteomes" id="UP000007842">
    <property type="component" value="Chromosome"/>
</dbReference>
<proteinExistence type="predicted"/>
<name>G8WZA0_STREN</name>
<keyword evidence="3" id="KW-1185">Reference proteome</keyword>
<evidence type="ECO:0000313" key="2">
    <source>
        <dbReference type="EMBL" id="AEW93849.1"/>
    </source>
</evidence>
<dbReference type="KEGG" id="scy:SCATT_14780"/>
<dbReference type="STRING" id="1003195.SCATT_14780"/>
<protein>
    <submittedName>
        <fullName evidence="2">Uncharacterized protein</fullName>
    </submittedName>
</protein>
<feature type="compositionally biased region" description="Low complexity" evidence="1">
    <location>
        <begin position="16"/>
        <end position="29"/>
    </location>
</feature>
<feature type="region of interest" description="Disordered" evidence="1">
    <location>
        <begin position="1"/>
        <end position="66"/>
    </location>
</feature>
<gene>
    <name evidence="2" type="ordered locus">SCATT_14780</name>
</gene>